<protein>
    <submittedName>
        <fullName evidence="1">Yqey-like protein</fullName>
    </submittedName>
</protein>
<dbReference type="EMBL" id="CP036434">
    <property type="protein sequence ID" value="QDV10052.1"/>
    <property type="molecule type" value="Genomic_DNA"/>
</dbReference>
<sequence>MSLQEQIQNDMKDAMRSGDTLKRDTLRMLIAAMKNERIERGEDLDDDATMAVVRRGVKSRKDSATQYREADRADLAEKEEAEIDVLEGYLPQMMSEADTEAAVDAAIAETGATGKGDIGKVMKAVMAKHGALVEGKLVNRLASQKL</sequence>
<organism evidence="1 2">
    <name type="scientific">Saltatorellus ferox</name>
    <dbReference type="NCBI Taxonomy" id="2528018"/>
    <lineage>
        <taxon>Bacteria</taxon>
        <taxon>Pseudomonadati</taxon>
        <taxon>Planctomycetota</taxon>
        <taxon>Planctomycetia</taxon>
        <taxon>Planctomycetia incertae sedis</taxon>
        <taxon>Saltatorellus</taxon>
    </lineage>
</organism>
<proteinExistence type="predicted"/>
<dbReference type="Pfam" id="PF09424">
    <property type="entry name" value="YqeY"/>
    <property type="match status" value="1"/>
</dbReference>
<dbReference type="Gene3D" id="1.10.10.410">
    <property type="match status" value="1"/>
</dbReference>
<accession>A0A518F128</accession>
<evidence type="ECO:0000313" key="1">
    <source>
        <dbReference type="EMBL" id="QDV10052.1"/>
    </source>
</evidence>
<reference evidence="1 2" key="1">
    <citation type="submission" date="2019-02" db="EMBL/GenBank/DDBJ databases">
        <title>Deep-cultivation of Planctomycetes and their phenomic and genomic characterization uncovers novel biology.</title>
        <authorList>
            <person name="Wiegand S."/>
            <person name="Jogler M."/>
            <person name="Boedeker C."/>
            <person name="Pinto D."/>
            <person name="Vollmers J."/>
            <person name="Rivas-Marin E."/>
            <person name="Kohn T."/>
            <person name="Peeters S.H."/>
            <person name="Heuer A."/>
            <person name="Rast P."/>
            <person name="Oberbeckmann S."/>
            <person name="Bunk B."/>
            <person name="Jeske O."/>
            <person name="Meyerdierks A."/>
            <person name="Storesund J.E."/>
            <person name="Kallscheuer N."/>
            <person name="Luecker S."/>
            <person name="Lage O.M."/>
            <person name="Pohl T."/>
            <person name="Merkel B.J."/>
            <person name="Hornburger P."/>
            <person name="Mueller R.-W."/>
            <person name="Bruemmer F."/>
            <person name="Labrenz M."/>
            <person name="Spormann A.M."/>
            <person name="Op den Camp H."/>
            <person name="Overmann J."/>
            <person name="Amann R."/>
            <person name="Jetten M.S.M."/>
            <person name="Mascher T."/>
            <person name="Medema M.H."/>
            <person name="Devos D.P."/>
            <person name="Kaster A.-K."/>
            <person name="Ovreas L."/>
            <person name="Rohde M."/>
            <person name="Galperin M.Y."/>
            <person name="Jogler C."/>
        </authorList>
    </citation>
    <scope>NUCLEOTIDE SEQUENCE [LARGE SCALE GENOMIC DNA]</scope>
    <source>
        <strain evidence="1 2">Poly30</strain>
    </source>
</reference>
<name>A0A518F128_9BACT</name>
<dbReference type="InterPro" id="IPR023168">
    <property type="entry name" value="GatB_Yqey_C_2"/>
</dbReference>
<keyword evidence="2" id="KW-1185">Reference proteome</keyword>
<dbReference type="AlphaFoldDB" id="A0A518F128"/>
<dbReference type="RefSeq" id="WP_419190739.1">
    <property type="nucleotide sequence ID" value="NZ_CP036434.1"/>
</dbReference>
<evidence type="ECO:0000313" key="2">
    <source>
        <dbReference type="Proteomes" id="UP000320390"/>
    </source>
</evidence>
<dbReference type="InterPro" id="IPR019004">
    <property type="entry name" value="YqeY/Aim41"/>
</dbReference>
<dbReference type="GO" id="GO:0016884">
    <property type="term" value="F:carbon-nitrogen ligase activity, with glutamine as amido-N-donor"/>
    <property type="evidence" value="ECO:0007669"/>
    <property type="project" value="InterPro"/>
</dbReference>
<dbReference type="Gene3D" id="1.10.1510.10">
    <property type="entry name" value="Uncharacterised protein YqeY/AIM41 PF09424, N-terminal domain"/>
    <property type="match status" value="1"/>
</dbReference>
<dbReference type="PANTHER" id="PTHR28055:SF1">
    <property type="entry name" value="ALTERED INHERITANCE OF MITOCHONDRIA PROTEIN 41, MITOCHONDRIAL"/>
    <property type="match status" value="1"/>
</dbReference>
<dbReference type="SUPFAM" id="SSF89095">
    <property type="entry name" value="GatB/YqeY motif"/>
    <property type="match status" value="1"/>
</dbReference>
<gene>
    <name evidence="1" type="ORF">Poly30_56140</name>
</gene>
<dbReference type="PANTHER" id="PTHR28055">
    <property type="entry name" value="ALTERED INHERITANCE OF MITOCHONDRIA PROTEIN 41, MITOCHONDRIAL"/>
    <property type="match status" value="1"/>
</dbReference>
<dbReference type="InterPro" id="IPR003789">
    <property type="entry name" value="Asn/Gln_tRNA_amidoTrase-B-like"/>
</dbReference>
<dbReference type="InterPro" id="IPR042184">
    <property type="entry name" value="YqeY/Aim41_N"/>
</dbReference>
<dbReference type="Proteomes" id="UP000320390">
    <property type="component" value="Chromosome"/>
</dbReference>